<feature type="domain" description="Protein kinase" evidence="1">
    <location>
        <begin position="1"/>
        <end position="224"/>
    </location>
</feature>
<reference evidence="2 3" key="1">
    <citation type="submission" date="2014-04" db="EMBL/GenBank/DDBJ databases">
        <authorList>
            <consortium name="DOE Joint Genome Institute"/>
            <person name="Kuo A."/>
            <person name="Girlanda M."/>
            <person name="Perotto S."/>
            <person name="Kohler A."/>
            <person name="Nagy L.G."/>
            <person name="Floudas D."/>
            <person name="Copeland A."/>
            <person name="Barry K.W."/>
            <person name="Cichocki N."/>
            <person name="Veneault-Fourrey C."/>
            <person name="LaButti K."/>
            <person name="Lindquist E.A."/>
            <person name="Lipzen A."/>
            <person name="Lundell T."/>
            <person name="Morin E."/>
            <person name="Murat C."/>
            <person name="Sun H."/>
            <person name="Tunlid A."/>
            <person name="Henrissat B."/>
            <person name="Grigoriev I.V."/>
            <person name="Hibbett D.S."/>
            <person name="Martin F."/>
            <person name="Nordberg H.P."/>
            <person name="Cantor M.N."/>
            <person name="Hua S.X."/>
        </authorList>
    </citation>
    <scope>NUCLEOTIDE SEQUENCE [LARGE SCALE GENOMIC DNA]</scope>
    <source>
        <strain evidence="2 3">MUT 4182</strain>
    </source>
</reference>
<dbReference type="InterPro" id="IPR008271">
    <property type="entry name" value="Ser/Thr_kinase_AS"/>
</dbReference>
<dbReference type="HOGENOM" id="CLU_000288_7_18_1"/>
<accession>A0A0C3KXZ2</accession>
<evidence type="ECO:0000313" key="3">
    <source>
        <dbReference type="Proteomes" id="UP000054248"/>
    </source>
</evidence>
<name>A0A0C3KXZ2_9AGAM</name>
<dbReference type="OrthoDB" id="4062651at2759"/>
<protein>
    <recommendedName>
        <fullName evidence="1">Protein kinase domain-containing protein</fullName>
    </recommendedName>
</protein>
<dbReference type="GO" id="GO:0004674">
    <property type="term" value="F:protein serine/threonine kinase activity"/>
    <property type="evidence" value="ECO:0007669"/>
    <property type="project" value="TreeGrafter"/>
</dbReference>
<dbReference type="InterPro" id="IPR001245">
    <property type="entry name" value="Ser-Thr/Tyr_kinase_cat_dom"/>
</dbReference>
<dbReference type="Pfam" id="PF07714">
    <property type="entry name" value="PK_Tyr_Ser-Thr"/>
    <property type="match status" value="1"/>
</dbReference>
<dbReference type="STRING" id="1051891.A0A0C3KXZ2"/>
<evidence type="ECO:0000259" key="1">
    <source>
        <dbReference type="PROSITE" id="PS50011"/>
    </source>
</evidence>
<dbReference type="SUPFAM" id="SSF56112">
    <property type="entry name" value="Protein kinase-like (PK-like)"/>
    <property type="match status" value="1"/>
</dbReference>
<dbReference type="InterPro" id="IPR000719">
    <property type="entry name" value="Prot_kinase_dom"/>
</dbReference>
<dbReference type="PROSITE" id="PS00108">
    <property type="entry name" value="PROTEIN_KINASE_ST"/>
    <property type="match status" value="1"/>
</dbReference>
<gene>
    <name evidence="2" type="ORF">M407DRAFT_235542</name>
</gene>
<dbReference type="Gene3D" id="1.10.510.10">
    <property type="entry name" value="Transferase(Phosphotransferase) domain 1"/>
    <property type="match status" value="1"/>
</dbReference>
<evidence type="ECO:0000313" key="2">
    <source>
        <dbReference type="EMBL" id="KIO26273.1"/>
    </source>
</evidence>
<dbReference type="SMART" id="SM00220">
    <property type="entry name" value="S_TKc"/>
    <property type="match status" value="1"/>
</dbReference>
<dbReference type="InterPro" id="IPR011009">
    <property type="entry name" value="Kinase-like_dom_sf"/>
</dbReference>
<dbReference type="PIRSF" id="PIRSF000654">
    <property type="entry name" value="Integrin-linked_kinase"/>
    <property type="match status" value="1"/>
</dbReference>
<dbReference type="Proteomes" id="UP000054248">
    <property type="component" value="Unassembled WGS sequence"/>
</dbReference>
<reference evidence="3" key="2">
    <citation type="submission" date="2015-01" db="EMBL/GenBank/DDBJ databases">
        <title>Evolutionary Origins and Diversification of the Mycorrhizal Mutualists.</title>
        <authorList>
            <consortium name="DOE Joint Genome Institute"/>
            <consortium name="Mycorrhizal Genomics Consortium"/>
            <person name="Kohler A."/>
            <person name="Kuo A."/>
            <person name="Nagy L.G."/>
            <person name="Floudas D."/>
            <person name="Copeland A."/>
            <person name="Barry K.W."/>
            <person name="Cichocki N."/>
            <person name="Veneault-Fourrey C."/>
            <person name="LaButti K."/>
            <person name="Lindquist E.A."/>
            <person name="Lipzen A."/>
            <person name="Lundell T."/>
            <person name="Morin E."/>
            <person name="Murat C."/>
            <person name="Riley R."/>
            <person name="Ohm R."/>
            <person name="Sun H."/>
            <person name="Tunlid A."/>
            <person name="Henrissat B."/>
            <person name="Grigoriev I.V."/>
            <person name="Hibbett D.S."/>
            <person name="Martin F."/>
        </authorList>
    </citation>
    <scope>NUCLEOTIDE SEQUENCE [LARGE SCALE GENOMIC DNA]</scope>
    <source>
        <strain evidence="3">MUT 4182</strain>
    </source>
</reference>
<dbReference type="AlphaFoldDB" id="A0A0C3KXZ2"/>
<dbReference type="InterPro" id="IPR051681">
    <property type="entry name" value="Ser/Thr_Kinases-Pseudokinases"/>
</dbReference>
<sequence>QRIEIEARVWALLKHPRILQFLGIQRIGEEIYFVSAFAENGSLPGFLNRGPEVDRGRLVIEIAEGLAYLHQCGIIHGDLKGNNILISGREHVLLCDFGLAKHVTSHTSTSLRGMGSIPWQSPEILQDTCRRTFGSDVYAFGITVYEVLSGKPPYSHHTGIVSIITGVVFSGERPPREPAVAPNGSSYLKFWEEASMCWAEDSALRPCIIDVLKRLDRRRAENLVTCQQFSLEDTLVQPARNPST</sequence>
<dbReference type="PROSITE" id="PS50011">
    <property type="entry name" value="PROTEIN_KINASE_DOM"/>
    <property type="match status" value="1"/>
</dbReference>
<dbReference type="PANTHER" id="PTHR44329">
    <property type="entry name" value="SERINE/THREONINE-PROTEIN KINASE TNNI3K-RELATED"/>
    <property type="match status" value="1"/>
</dbReference>
<proteinExistence type="predicted"/>
<feature type="non-terminal residue" evidence="2">
    <location>
        <position position="1"/>
    </location>
</feature>
<dbReference type="EMBL" id="KN823027">
    <property type="protein sequence ID" value="KIO26273.1"/>
    <property type="molecule type" value="Genomic_DNA"/>
</dbReference>
<organism evidence="2 3">
    <name type="scientific">Tulasnella calospora MUT 4182</name>
    <dbReference type="NCBI Taxonomy" id="1051891"/>
    <lineage>
        <taxon>Eukaryota</taxon>
        <taxon>Fungi</taxon>
        <taxon>Dikarya</taxon>
        <taxon>Basidiomycota</taxon>
        <taxon>Agaricomycotina</taxon>
        <taxon>Agaricomycetes</taxon>
        <taxon>Cantharellales</taxon>
        <taxon>Tulasnellaceae</taxon>
        <taxon>Tulasnella</taxon>
    </lineage>
</organism>
<dbReference type="GO" id="GO:0005524">
    <property type="term" value="F:ATP binding"/>
    <property type="evidence" value="ECO:0007669"/>
    <property type="project" value="InterPro"/>
</dbReference>
<keyword evidence="3" id="KW-1185">Reference proteome</keyword>